<evidence type="ECO:0000313" key="3">
    <source>
        <dbReference type="Proteomes" id="UP000001542"/>
    </source>
</evidence>
<dbReference type="EMBL" id="DS113345">
    <property type="protein sequence ID" value="EAY10071.1"/>
    <property type="molecule type" value="Genomic_DNA"/>
</dbReference>
<feature type="compositionally biased region" description="Polar residues" evidence="1">
    <location>
        <begin position="210"/>
        <end position="239"/>
    </location>
</feature>
<feature type="compositionally biased region" description="Basic and acidic residues" evidence="1">
    <location>
        <begin position="240"/>
        <end position="257"/>
    </location>
</feature>
<feature type="compositionally biased region" description="Acidic residues" evidence="1">
    <location>
        <begin position="171"/>
        <end position="191"/>
    </location>
</feature>
<feature type="region of interest" description="Disordered" evidence="1">
    <location>
        <begin position="14"/>
        <end position="107"/>
    </location>
</feature>
<feature type="compositionally biased region" description="Acidic residues" evidence="1">
    <location>
        <begin position="154"/>
        <end position="164"/>
    </location>
</feature>
<name>A2EBC6_TRIV3</name>
<gene>
    <name evidence="2" type="ORF">TVAG_329580</name>
</gene>
<dbReference type="AlphaFoldDB" id="A2EBC6"/>
<keyword evidence="3" id="KW-1185">Reference proteome</keyword>
<feature type="compositionally biased region" description="Basic and acidic residues" evidence="1">
    <location>
        <begin position="38"/>
        <end position="68"/>
    </location>
</feature>
<feature type="compositionally biased region" description="Basic and acidic residues" evidence="1">
    <location>
        <begin position="275"/>
        <end position="288"/>
    </location>
</feature>
<sequence length="729" mass="82957">MTLRYAHVPPAVLLYGTWSDSSSDNTSDENESEYSGNQEEKYEKYEDKEIQHRNRMEDQNSTDTDIRYKNHSNKAKNESDYSESFGFNTSSDDDNPHHTHVYEDDEDEFTKIQTVSYTEESIVLINPFQSEQSLDTSIEASLDTTLNNSHEQSESSESEEEEDGEIHQETLLEEEPISDVECNEEECDDEEFQRYEENLFDTSKIEQSSDETQSTTANISNISTNAKISQENEISQINKPEQEKIKETKSFSIKDSDIAQNTSKDSSQIQNENKISTETEKIDKKTIKQDSSSNAITDIKPNYTKSSPDKPNENKSVQIDQSKLETNNLQSSNNIDPIKKTSIAKSSDQIQNEIKIDDKTQTIRSEPIFPAPNLTVDLNSLKDDAETTDSHLLPKIRQLLDVAMETRRNKTNYSDSDDDSSENSKLRFIDVEEEPQISMKPIVETRNTDNLFNYICNLKENSTKSQISAIIFSIDHLYNIFSLQKTEMVLRITLINSKTSEKLGNPFDVKLRKSTKNPGRFKPDLFNKIVAVIPKSADVILNFALLTNRQYFASTRIKPNDKFTKSGKYFLQFLKEPGSMNCDITSKVKGLFSAKVRDPALEIQFTFAEEKDAKKMTKIPFHSVFPLCLVDSIVAFRDCLYIMQTTKRTAHYAQMISGFGGIIENDELLMKMSSEVKTAKKSGLTNTKFVEIVSKYTSATGCSSCTPFRTDELIPLKLFYSAIGNDIFV</sequence>
<organism evidence="2 3">
    <name type="scientific">Trichomonas vaginalis (strain ATCC PRA-98 / G3)</name>
    <dbReference type="NCBI Taxonomy" id="412133"/>
    <lineage>
        <taxon>Eukaryota</taxon>
        <taxon>Metamonada</taxon>
        <taxon>Parabasalia</taxon>
        <taxon>Trichomonadida</taxon>
        <taxon>Trichomonadidae</taxon>
        <taxon>Trichomonas</taxon>
    </lineage>
</organism>
<evidence type="ECO:0000256" key="1">
    <source>
        <dbReference type="SAM" id="MobiDB-lite"/>
    </source>
</evidence>
<dbReference type="RefSeq" id="XP_001322294.1">
    <property type="nucleotide sequence ID" value="XM_001322259.1"/>
</dbReference>
<accession>A2EBC6</accession>
<dbReference type="KEGG" id="tva:4768002"/>
<feature type="compositionally biased region" description="Polar residues" evidence="1">
    <location>
        <begin position="258"/>
        <end position="273"/>
    </location>
</feature>
<protein>
    <submittedName>
        <fullName evidence="2">Uncharacterized protein</fullName>
    </submittedName>
</protein>
<dbReference type="Proteomes" id="UP000001542">
    <property type="component" value="Unassembled WGS sequence"/>
</dbReference>
<evidence type="ECO:0000313" key="2">
    <source>
        <dbReference type="EMBL" id="EAY10071.1"/>
    </source>
</evidence>
<dbReference type="VEuPathDB" id="TrichDB:TVAGG3_0309430"/>
<proteinExistence type="predicted"/>
<reference evidence="2" key="2">
    <citation type="journal article" date="2007" name="Science">
        <title>Draft genome sequence of the sexually transmitted pathogen Trichomonas vaginalis.</title>
        <authorList>
            <person name="Carlton J.M."/>
            <person name="Hirt R.P."/>
            <person name="Silva J.C."/>
            <person name="Delcher A.L."/>
            <person name="Schatz M."/>
            <person name="Zhao Q."/>
            <person name="Wortman J.R."/>
            <person name="Bidwell S.L."/>
            <person name="Alsmark U.C.M."/>
            <person name="Besteiro S."/>
            <person name="Sicheritz-Ponten T."/>
            <person name="Noel C.J."/>
            <person name="Dacks J.B."/>
            <person name="Foster P.G."/>
            <person name="Simillion C."/>
            <person name="Van de Peer Y."/>
            <person name="Miranda-Saavedra D."/>
            <person name="Barton G.J."/>
            <person name="Westrop G.D."/>
            <person name="Mueller S."/>
            <person name="Dessi D."/>
            <person name="Fiori P.L."/>
            <person name="Ren Q."/>
            <person name="Paulsen I."/>
            <person name="Zhang H."/>
            <person name="Bastida-Corcuera F.D."/>
            <person name="Simoes-Barbosa A."/>
            <person name="Brown M.T."/>
            <person name="Hayes R.D."/>
            <person name="Mukherjee M."/>
            <person name="Okumura C.Y."/>
            <person name="Schneider R."/>
            <person name="Smith A.J."/>
            <person name="Vanacova S."/>
            <person name="Villalvazo M."/>
            <person name="Haas B.J."/>
            <person name="Pertea M."/>
            <person name="Feldblyum T.V."/>
            <person name="Utterback T.R."/>
            <person name="Shu C.L."/>
            <person name="Osoegawa K."/>
            <person name="de Jong P.J."/>
            <person name="Hrdy I."/>
            <person name="Horvathova L."/>
            <person name="Zubacova Z."/>
            <person name="Dolezal P."/>
            <person name="Malik S.B."/>
            <person name="Logsdon J.M. Jr."/>
            <person name="Henze K."/>
            <person name="Gupta A."/>
            <person name="Wang C.C."/>
            <person name="Dunne R.L."/>
            <person name="Upcroft J.A."/>
            <person name="Upcroft P."/>
            <person name="White O."/>
            <person name="Salzberg S.L."/>
            <person name="Tang P."/>
            <person name="Chiu C.-H."/>
            <person name="Lee Y.-S."/>
            <person name="Embley T.M."/>
            <person name="Coombs G.H."/>
            <person name="Mottram J.C."/>
            <person name="Tachezy J."/>
            <person name="Fraser-Liggett C.M."/>
            <person name="Johnson P.J."/>
        </authorList>
    </citation>
    <scope>NUCLEOTIDE SEQUENCE [LARGE SCALE GENOMIC DNA]</scope>
    <source>
        <strain evidence="2">G3</strain>
    </source>
</reference>
<dbReference type="InParanoid" id="A2EBC6"/>
<dbReference type="VEuPathDB" id="TrichDB:TVAG_329580"/>
<reference evidence="2" key="1">
    <citation type="submission" date="2006-10" db="EMBL/GenBank/DDBJ databases">
        <authorList>
            <person name="Amadeo P."/>
            <person name="Zhao Q."/>
            <person name="Wortman J."/>
            <person name="Fraser-Liggett C."/>
            <person name="Carlton J."/>
        </authorList>
    </citation>
    <scope>NUCLEOTIDE SEQUENCE</scope>
    <source>
        <strain evidence="2">G3</strain>
    </source>
</reference>
<feature type="region of interest" description="Disordered" evidence="1">
    <location>
        <begin position="144"/>
        <end position="316"/>
    </location>
</feature>